<proteinExistence type="predicted"/>
<organism evidence="2 3">
    <name type="scientific">Macrosiphum euphorbiae</name>
    <name type="common">potato aphid</name>
    <dbReference type="NCBI Taxonomy" id="13131"/>
    <lineage>
        <taxon>Eukaryota</taxon>
        <taxon>Metazoa</taxon>
        <taxon>Ecdysozoa</taxon>
        <taxon>Arthropoda</taxon>
        <taxon>Hexapoda</taxon>
        <taxon>Insecta</taxon>
        <taxon>Pterygota</taxon>
        <taxon>Neoptera</taxon>
        <taxon>Paraneoptera</taxon>
        <taxon>Hemiptera</taxon>
        <taxon>Sternorrhyncha</taxon>
        <taxon>Aphidomorpha</taxon>
        <taxon>Aphidoidea</taxon>
        <taxon>Aphididae</taxon>
        <taxon>Macrosiphini</taxon>
        <taxon>Macrosiphum</taxon>
    </lineage>
</organism>
<dbReference type="AlphaFoldDB" id="A0AAV0XYG7"/>
<evidence type="ECO:0000259" key="1">
    <source>
        <dbReference type="Pfam" id="PF05699"/>
    </source>
</evidence>
<keyword evidence="3" id="KW-1185">Reference proteome</keyword>
<dbReference type="InterPro" id="IPR008906">
    <property type="entry name" value="HATC_C_dom"/>
</dbReference>
<dbReference type="InterPro" id="IPR012337">
    <property type="entry name" value="RNaseH-like_sf"/>
</dbReference>
<dbReference type="InterPro" id="IPR052958">
    <property type="entry name" value="IFN-induced_PKR_regulator"/>
</dbReference>
<reference evidence="2 3" key="1">
    <citation type="submission" date="2023-01" db="EMBL/GenBank/DDBJ databases">
        <authorList>
            <person name="Whitehead M."/>
        </authorList>
    </citation>
    <scope>NUCLEOTIDE SEQUENCE [LARGE SCALE GENOMIC DNA]</scope>
</reference>
<evidence type="ECO:0000313" key="2">
    <source>
        <dbReference type="EMBL" id="CAI6373605.1"/>
    </source>
</evidence>
<dbReference type="SUPFAM" id="SSF53098">
    <property type="entry name" value="Ribonuclease H-like"/>
    <property type="match status" value="1"/>
</dbReference>
<sequence length="324" mass="38107">MFKILGPLSRYLQTKGMNLIKAQELVNCALTQLKQIQRHFGDVKLEADNFIKYINEQFDEKHDRDVLIENEFPNKRCRLRKKLFDENNKDEPILCLEKKYSVEVYNVILDQTISSIEKKFSINKSLYKDLNFLSPKNFEELQKQNLPPNALKKLYDVLCKFDSDISYDQLKAELHSFIKYWNGLKKSLPESFDMQLNEIESENEIEENNNKNNTDKLECKSCKNCVVCCYNVLIKYNLYSNAYHCLTMAYQYLLTLPCTQVACERSFSLLKIIKTRLRNSMGEDKLDAFMMMAVEKNVLFSIDNDDIINMLKTKSDLLNNKLSY</sequence>
<feature type="domain" description="HAT C-terminal dimerisation" evidence="1">
    <location>
        <begin position="231"/>
        <end position="292"/>
    </location>
</feature>
<gene>
    <name evidence="2" type="ORF">MEUPH1_LOCUS27329</name>
</gene>
<dbReference type="PANTHER" id="PTHR46289">
    <property type="entry name" value="52 KDA REPRESSOR OF THE INHIBITOR OF THE PROTEIN KINASE-LIKE PROTEIN-RELATED"/>
    <property type="match status" value="1"/>
</dbReference>
<protein>
    <recommendedName>
        <fullName evidence="1">HAT C-terminal dimerisation domain-containing protein</fullName>
    </recommendedName>
</protein>
<name>A0AAV0XYG7_9HEMI</name>
<comment type="caution">
    <text evidence="2">The sequence shown here is derived from an EMBL/GenBank/DDBJ whole genome shotgun (WGS) entry which is preliminary data.</text>
</comment>
<dbReference type="GO" id="GO:0046983">
    <property type="term" value="F:protein dimerization activity"/>
    <property type="evidence" value="ECO:0007669"/>
    <property type="project" value="InterPro"/>
</dbReference>
<accession>A0AAV0XYG7</accession>
<dbReference type="EMBL" id="CARXXK010001104">
    <property type="protein sequence ID" value="CAI6373605.1"/>
    <property type="molecule type" value="Genomic_DNA"/>
</dbReference>
<dbReference type="Pfam" id="PF05699">
    <property type="entry name" value="Dimer_Tnp_hAT"/>
    <property type="match status" value="1"/>
</dbReference>
<dbReference type="PANTHER" id="PTHR46289:SF19">
    <property type="entry name" value="ZINC FINGER MYM-TYPE CONTAINING 1"/>
    <property type="match status" value="1"/>
</dbReference>
<evidence type="ECO:0000313" key="3">
    <source>
        <dbReference type="Proteomes" id="UP001160148"/>
    </source>
</evidence>
<dbReference type="Proteomes" id="UP001160148">
    <property type="component" value="Unassembled WGS sequence"/>
</dbReference>